<comment type="similarity">
    <text evidence="4">Belongs to the acylphosphatase family.</text>
</comment>
<dbReference type="Pfam" id="PF00708">
    <property type="entry name" value="Acylphosphatase"/>
    <property type="match status" value="1"/>
</dbReference>
<reference evidence="6 7" key="1">
    <citation type="journal article" date="2015" name="Genome Announc.">
        <title>Expanding the biotechnology potential of lactobacilli through comparative genomics of 213 strains and associated genera.</title>
        <authorList>
            <person name="Sun Z."/>
            <person name="Harris H.M."/>
            <person name="McCann A."/>
            <person name="Guo C."/>
            <person name="Argimon S."/>
            <person name="Zhang W."/>
            <person name="Yang X."/>
            <person name="Jeffery I.B."/>
            <person name="Cooney J.C."/>
            <person name="Kagawa T.F."/>
            <person name="Liu W."/>
            <person name="Song Y."/>
            <person name="Salvetti E."/>
            <person name="Wrobel A."/>
            <person name="Rasinkangas P."/>
            <person name="Parkhill J."/>
            <person name="Rea M.C."/>
            <person name="O'Sullivan O."/>
            <person name="Ritari J."/>
            <person name="Douillard F.P."/>
            <person name="Paul Ross R."/>
            <person name="Yang R."/>
            <person name="Briner A.E."/>
            <person name="Felis G.E."/>
            <person name="de Vos W.M."/>
            <person name="Barrangou R."/>
            <person name="Klaenhammer T.R."/>
            <person name="Caufield P.W."/>
            <person name="Cui Y."/>
            <person name="Zhang H."/>
            <person name="O'Toole P.W."/>
        </authorList>
    </citation>
    <scope>NUCLEOTIDE SEQUENCE [LARGE SCALE GENOMIC DNA]</scope>
    <source>
        <strain evidence="6 7">DSM 20190</strain>
    </source>
</reference>
<dbReference type="Proteomes" id="UP000051296">
    <property type="component" value="Unassembled WGS sequence"/>
</dbReference>
<evidence type="ECO:0000256" key="2">
    <source>
        <dbReference type="ARBA" id="ARBA00032904"/>
    </source>
</evidence>
<protein>
    <recommendedName>
        <fullName evidence="1">Acylphosphatase</fullName>
    </recommendedName>
    <alternativeName>
        <fullName evidence="2">Acylphosphate phosphohydrolase</fullName>
    </alternativeName>
</protein>
<comment type="caution">
    <text evidence="6">The sequence shown here is derived from an EMBL/GenBank/DDBJ whole genome shotgun (WGS) entry which is preliminary data.</text>
</comment>
<dbReference type="EMBL" id="JQAX01000002">
    <property type="protein sequence ID" value="KRN32343.1"/>
    <property type="molecule type" value="Genomic_DNA"/>
</dbReference>
<name>A0A0R2G4E8_9LACO</name>
<dbReference type="InterPro" id="IPR001792">
    <property type="entry name" value="Acylphosphatase-like_dom"/>
</dbReference>
<dbReference type="AlphaFoldDB" id="A0A0R2G4E8"/>
<keyword evidence="7" id="KW-1185">Reference proteome</keyword>
<dbReference type="Gene3D" id="3.30.70.100">
    <property type="match status" value="1"/>
</dbReference>
<proteinExistence type="inferred from homology"/>
<dbReference type="PROSITE" id="PS51160">
    <property type="entry name" value="ACYLPHOSPHATASE_3"/>
    <property type="match status" value="1"/>
</dbReference>
<evidence type="ECO:0000313" key="6">
    <source>
        <dbReference type="EMBL" id="KRN32343.1"/>
    </source>
</evidence>
<dbReference type="PATRIC" id="fig|1123500.6.peg.698"/>
<dbReference type="SUPFAM" id="SSF54975">
    <property type="entry name" value="Acylphosphatase/BLUF domain-like"/>
    <property type="match status" value="1"/>
</dbReference>
<evidence type="ECO:0000256" key="3">
    <source>
        <dbReference type="PROSITE-ProRule" id="PRU00520"/>
    </source>
</evidence>
<dbReference type="eggNOG" id="COG1254">
    <property type="taxonomic scope" value="Bacteria"/>
</dbReference>
<evidence type="ECO:0000313" key="7">
    <source>
        <dbReference type="Proteomes" id="UP000051296"/>
    </source>
</evidence>
<sequence length="68" mass="7298">MIADRLSLVGEVYNAVDGSVHIIASGPANIIAEFIKQVQSSPSPYGRVDELTVENLSHPLSNTTFSIK</sequence>
<comment type="caution">
    <text evidence="3">Lacks conserved residue(s) required for the propagation of feature annotation.</text>
</comment>
<dbReference type="InParanoid" id="A0A0R2G4E8"/>
<accession>A0A0R2G4E8</accession>
<organism evidence="6 7">
    <name type="scientific">Weissella halotolerans DSM 20190</name>
    <dbReference type="NCBI Taxonomy" id="1123500"/>
    <lineage>
        <taxon>Bacteria</taxon>
        <taxon>Bacillati</taxon>
        <taxon>Bacillota</taxon>
        <taxon>Bacilli</taxon>
        <taxon>Lactobacillales</taxon>
        <taxon>Lactobacillaceae</taxon>
        <taxon>Weissella</taxon>
    </lineage>
</organism>
<evidence type="ECO:0000256" key="1">
    <source>
        <dbReference type="ARBA" id="ARBA00015991"/>
    </source>
</evidence>
<gene>
    <name evidence="6" type="ORF">IV68_GL000694</name>
</gene>
<dbReference type="InterPro" id="IPR036046">
    <property type="entry name" value="Acylphosphatase-like_dom_sf"/>
</dbReference>
<feature type="domain" description="Acylphosphatase-like" evidence="5">
    <location>
        <begin position="1"/>
        <end position="68"/>
    </location>
</feature>
<evidence type="ECO:0000256" key="4">
    <source>
        <dbReference type="RuleBase" id="RU004168"/>
    </source>
</evidence>
<evidence type="ECO:0000259" key="5">
    <source>
        <dbReference type="PROSITE" id="PS51160"/>
    </source>
</evidence>
<dbReference type="STRING" id="1123500.GCA_000420365_00735"/>